<evidence type="ECO:0000313" key="4">
    <source>
        <dbReference type="EMBL" id="WIM67524.1"/>
    </source>
</evidence>
<evidence type="ECO:0000256" key="1">
    <source>
        <dbReference type="SAM" id="MobiDB-lite"/>
    </source>
</evidence>
<keyword evidence="2" id="KW-0472">Membrane</keyword>
<dbReference type="EMBL" id="CP126969">
    <property type="protein sequence ID" value="WIM67524.1"/>
    <property type="molecule type" value="Genomic_DNA"/>
</dbReference>
<keyword evidence="5" id="KW-1185">Reference proteome</keyword>
<gene>
    <name evidence="4" type="ORF">QP027_10550</name>
</gene>
<dbReference type="Proteomes" id="UP001225598">
    <property type="component" value="Chromosome"/>
</dbReference>
<protein>
    <submittedName>
        <fullName evidence="4">Septum formation family protein</fullName>
    </submittedName>
</protein>
<feature type="compositionally biased region" description="Polar residues" evidence="1">
    <location>
        <begin position="39"/>
        <end position="59"/>
    </location>
</feature>
<dbReference type="InterPro" id="IPR026004">
    <property type="entry name" value="Septum_form"/>
</dbReference>
<keyword evidence="2" id="KW-0812">Transmembrane</keyword>
<dbReference type="Pfam" id="PF13845">
    <property type="entry name" value="Septum_form"/>
    <property type="match status" value="1"/>
</dbReference>
<organism evidence="4 5">
    <name type="scientific">Corynebacterium breve</name>
    <dbReference type="NCBI Taxonomy" id="3049799"/>
    <lineage>
        <taxon>Bacteria</taxon>
        <taxon>Bacillati</taxon>
        <taxon>Actinomycetota</taxon>
        <taxon>Actinomycetes</taxon>
        <taxon>Mycobacteriales</taxon>
        <taxon>Corynebacteriaceae</taxon>
        <taxon>Corynebacterium</taxon>
    </lineage>
</organism>
<evidence type="ECO:0000256" key="2">
    <source>
        <dbReference type="SAM" id="Phobius"/>
    </source>
</evidence>
<evidence type="ECO:0000313" key="5">
    <source>
        <dbReference type="Proteomes" id="UP001225598"/>
    </source>
</evidence>
<dbReference type="RefSeq" id="WP_284824673.1">
    <property type="nucleotide sequence ID" value="NZ_CP126969.1"/>
</dbReference>
<reference evidence="4 5" key="1">
    <citation type="submission" date="2023-05" db="EMBL/GenBank/DDBJ databases">
        <title>Corynebacterium suedekumii sp. nov. and Corynebacterium breve sp. nov. isolated from raw cow's milk.</title>
        <authorList>
            <person name="Baer M.K."/>
            <person name="Mehl L."/>
            <person name="Hellmuth R."/>
            <person name="Marke G."/>
            <person name="Lipski A."/>
        </authorList>
    </citation>
    <scope>NUCLEOTIDE SEQUENCE [LARGE SCALE GENOMIC DNA]</scope>
    <source>
        <strain evidence="4 5">R4</strain>
    </source>
</reference>
<proteinExistence type="predicted"/>
<name>A0ABY8VCZ0_9CORY</name>
<keyword evidence="2" id="KW-1133">Transmembrane helix</keyword>
<feature type="region of interest" description="Disordered" evidence="1">
    <location>
        <begin position="306"/>
        <end position="339"/>
    </location>
</feature>
<evidence type="ECO:0000259" key="3">
    <source>
        <dbReference type="Pfam" id="PF13845"/>
    </source>
</evidence>
<sequence length="339" mass="36624">MSSTSTWRSPAGVRALLIAALAGTVAVGSFYYFSDEPGDSTTQASQITDPAADSDTTSAEPIAPFTTADKGSCLTWDIDDDGEVSNFEQTSCDTEHRFEVSVREDLGTYPTSEFGRDADMPTQTRQAQLREELCHTPTIRYLDGRYDSVGKYSIAPILPPAAAWEQGDRTMLCGLQVTDSTGTPQLNEGRAVEQDQANYAEPGECVVADSSNVVQTVDCGEDHAIEVTRVENLAPVFPDSTPSIEDQDEHLKDVCTDAAIEFLGGEENLYQSTLQPYWGTLPAERWEGGSRTVNCGLVHANNDGGFSSLKGSATAGRDGFTIDGEKPAEQPERDPIREN</sequence>
<feature type="region of interest" description="Disordered" evidence="1">
    <location>
        <begin position="38"/>
        <end position="64"/>
    </location>
</feature>
<accession>A0ABY8VCZ0</accession>
<feature type="domain" description="Septum formation-related" evidence="3">
    <location>
        <begin position="70"/>
        <end position="295"/>
    </location>
</feature>
<feature type="transmembrane region" description="Helical" evidence="2">
    <location>
        <begin position="12"/>
        <end position="33"/>
    </location>
</feature>
<feature type="compositionally biased region" description="Basic and acidic residues" evidence="1">
    <location>
        <begin position="323"/>
        <end position="339"/>
    </location>
</feature>